<dbReference type="OrthoDB" id="10010158at2"/>
<dbReference type="RefSeq" id="WP_005884269.1">
    <property type="nucleotide sequence ID" value="NZ_ADNU01000039.1"/>
</dbReference>
<evidence type="ECO:0000313" key="2">
    <source>
        <dbReference type="EMBL" id="EFG47397.1"/>
    </source>
</evidence>
<accession>D4YN78</accession>
<reference evidence="2 3" key="1">
    <citation type="submission" date="2010-04" db="EMBL/GenBank/DDBJ databases">
        <authorList>
            <person name="Qin X."/>
            <person name="Bachman B."/>
            <person name="Battles P."/>
            <person name="Bell A."/>
            <person name="Bess C."/>
            <person name="Bickham C."/>
            <person name="Chaboub L."/>
            <person name="Chen D."/>
            <person name="Coyle M."/>
            <person name="Deiros D.R."/>
            <person name="Dinh H."/>
            <person name="Forbes L."/>
            <person name="Fowler G."/>
            <person name="Francisco L."/>
            <person name="Fu Q."/>
            <person name="Gubbala S."/>
            <person name="Hale W."/>
            <person name="Han Y."/>
            <person name="Hemphill L."/>
            <person name="Highlander S.K."/>
            <person name="Hirani K."/>
            <person name="Hogues M."/>
            <person name="Jackson L."/>
            <person name="Jakkamsetti A."/>
            <person name="Javaid M."/>
            <person name="Jiang H."/>
            <person name="Korchina V."/>
            <person name="Kovar C."/>
            <person name="Lara F."/>
            <person name="Lee S."/>
            <person name="Mata R."/>
            <person name="Mathew T."/>
            <person name="Moen C."/>
            <person name="Morales K."/>
            <person name="Munidasa M."/>
            <person name="Nazareth L."/>
            <person name="Ngo R."/>
            <person name="Nguyen L."/>
            <person name="Okwuonu G."/>
            <person name="Ongeri F."/>
            <person name="Patil S."/>
            <person name="Petrosino J."/>
            <person name="Pham C."/>
            <person name="Pham P."/>
            <person name="Pu L.-L."/>
            <person name="Puazo M."/>
            <person name="Raj R."/>
            <person name="Reid J."/>
            <person name="Rouhana J."/>
            <person name="Saada N."/>
            <person name="Shang Y."/>
            <person name="Simmons D."/>
            <person name="Thornton R."/>
            <person name="Warren J."/>
            <person name="Weissenberger G."/>
            <person name="Zhang J."/>
            <person name="Zhang L."/>
            <person name="Zhou C."/>
            <person name="Zhu D."/>
            <person name="Muzny D."/>
            <person name="Worley K."/>
            <person name="Gibbs R."/>
        </authorList>
    </citation>
    <scope>NUCLEOTIDE SEQUENCE [LARGE SCALE GENOMIC DNA]</scope>
    <source>
        <strain evidence="2 3">ATCC 49030</strain>
    </source>
</reference>
<dbReference type="EMBL" id="ADNU01000039">
    <property type="protein sequence ID" value="EFG47397.1"/>
    <property type="molecule type" value="Genomic_DNA"/>
</dbReference>
<dbReference type="STRING" id="585530.HMPREF0183_1388"/>
<organism evidence="2 3">
    <name type="scientific">Brevibacterium mcbrellneri ATCC 49030</name>
    <dbReference type="NCBI Taxonomy" id="585530"/>
    <lineage>
        <taxon>Bacteria</taxon>
        <taxon>Bacillati</taxon>
        <taxon>Actinomycetota</taxon>
        <taxon>Actinomycetes</taxon>
        <taxon>Micrococcales</taxon>
        <taxon>Brevibacteriaceae</taxon>
        <taxon>Brevibacterium</taxon>
    </lineage>
</organism>
<dbReference type="Proteomes" id="UP000005714">
    <property type="component" value="Unassembled WGS sequence"/>
</dbReference>
<name>D4YN78_9MICO</name>
<keyword evidence="1" id="KW-1133">Transmembrane helix</keyword>
<feature type="transmembrane region" description="Helical" evidence="1">
    <location>
        <begin position="102"/>
        <end position="126"/>
    </location>
</feature>
<keyword evidence="3" id="KW-1185">Reference proteome</keyword>
<evidence type="ECO:0000313" key="3">
    <source>
        <dbReference type="Proteomes" id="UP000005714"/>
    </source>
</evidence>
<feature type="transmembrane region" description="Helical" evidence="1">
    <location>
        <begin position="133"/>
        <end position="163"/>
    </location>
</feature>
<sequence>MRSPVPFVVPYLLFLVIFIAGVVGPLLTVFHVVQQQESLGGISPAGLVTGPISLVAGVASVLLLARGKPVRQAVAAVLLVVSVASWPVTVLLLNIAATGGNIMLVVALSHVLSAVSFFLLLSAWIVAASHAPWMFAVALVATIVNTVLSAVVSFGVSGAAAALQASSGALAASVVLPALVKIVVFTGVVLVGRYMTAGAPNTDGGSGFSASDRIGW</sequence>
<dbReference type="AlphaFoldDB" id="D4YN78"/>
<gene>
    <name evidence="2" type="ORF">HMPREF0183_1388</name>
</gene>
<feature type="transmembrane region" description="Helical" evidence="1">
    <location>
        <begin position="45"/>
        <end position="64"/>
    </location>
</feature>
<proteinExistence type="predicted"/>
<keyword evidence="1" id="KW-0472">Membrane</keyword>
<feature type="transmembrane region" description="Helical" evidence="1">
    <location>
        <begin position="76"/>
        <end position="96"/>
    </location>
</feature>
<feature type="transmembrane region" description="Helical" evidence="1">
    <location>
        <begin position="12"/>
        <end position="33"/>
    </location>
</feature>
<evidence type="ECO:0000256" key="1">
    <source>
        <dbReference type="SAM" id="Phobius"/>
    </source>
</evidence>
<feature type="transmembrane region" description="Helical" evidence="1">
    <location>
        <begin position="169"/>
        <end position="191"/>
    </location>
</feature>
<protein>
    <submittedName>
        <fullName evidence="2">Uncharacterized protein</fullName>
    </submittedName>
</protein>
<comment type="caution">
    <text evidence="2">The sequence shown here is derived from an EMBL/GenBank/DDBJ whole genome shotgun (WGS) entry which is preliminary data.</text>
</comment>
<keyword evidence="1" id="KW-0812">Transmembrane</keyword>